<dbReference type="KEGG" id="mtr:11436576"/>
<dbReference type="GO" id="GO:0005634">
    <property type="term" value="C:nucleus"/>
    <property type="evidence" value="ECO:0000318"/>
    <property type="project" value="GO_Central"/>
</dbReference>
<dbReference type="GO" id="GO:0003700">
    <property type="term" value="F:DNA-binding transcription factor activity"/>
    <property type="evidence" value="ECO:0000318"/>
    <property type="project" value="GO_Central"/>
</dbReference>
<feature type="region of interest" description="Disordered" evidence="6">
    <location>
        <begin position="62"/>
        <end position="105"/>
    </location>
</feature>
<evidence type="ECO:0000259" key="7">
    <source>
        <dbReference type="PROSITE" id="PS50811"/>
    </source>
</evidence>
<organism evidence="8 11">
    <name type="scientific">Medicago truncatula</name>
    <name type="common">Barrel medic</name>
    <name type="synonym">Medicago tribuloides</name>
    <dbReference type="NCBI Taxonomy" id="3880"/>
    <lineage>
        <taxon>Eukaryota</taxon>
        <taxon>Viridiplantae</taxon>
        <taxon>Streptophyta</taxon>
        <taxon>Embryophyta</taxon>
        <taxon>Tracheophyta</taxon>
        <taxon>Spermatophyta</taxon>
        <taxon>Magnoliopsida</taxon>
        <taxon>eudicotyledons</taxon>
        <taxon>Gunneridae</taxon>
        <taxon>Pentapetalae</taxon>
        <taxon>rosids</taxon>
        <taxon>fabids</taxon>
        <taxon>Fabales</taxon>
        <taxon>Fabaceae</taxon>
        <taxon>Papilionoideae</taxon>
        <taxon>50 kb inversion clade</taxon>
        <taxon>NPAAA clade</taxon>
        <taxon>Hologalegina</taxon>
        <taxon>IRL clade</taxon>
        <taxon>Trifolieae</taxon>
        <taxon>Medicago</taxon>
    </lineage>
</organism>
<gene>
    <name evidence="10" type="primary">11436576</name>
    <name evidence="8" type="ordered locus">MTR_8g005750</name>
    <name evidence="9" type="ORF">MtrunA17_Chr8g0334541</name>
</gene>
<evidence type="ECO:0000313" key="12">
    <source>
        <dbReference type="Proteomes" id="UP000265566"/>
    </source>
</evidence>
<protein>
    <submittedName>
        <fullName evidence="9">Putative transcription factor WRKY family</fullName>
    </submittedName>
    <submittedName>
        <fullName evidence="8">WRKY transcription factor</fullName>
    </submittedName>
</protein>
<dbReference type="GO" id="GO:0000976">
    <property type="term" value="F:transcription cis-regulatory region binding"/>
    <property type="evidence" value="ECO:0000318"/>
    <property type="project" value="GO_Central"/>
</dbReference>
<keyword evidence="11" id="KW-1185">Reference proteome</keyword>
<evidence type="ECO:0000313" key="11">
    <source>
        <dbReference type="Proteomes" id="UP000002051"/>
    </source>
</evidence>
<dbReference type="InterPro" id="IPR036576">
    <property type="entry name" value="WRKY_dom_sf"/>
</dbReference>
<reference evidence="12" key="4">
    <citation type="journal article" date="2018" name="Nat. Plants">
        <title>Whole-genome landscape of Medicago truncatula symbiotic genes.</title>
        <authorList>
            <person name="Pecrix Y."/>
            <person name="Staton S.E."/>
            <person name="Sallet E."/>
            <person name="Lelandais-Briere C."/>
            <person name="Moreau S."/>
            <person name="Carrere S."/>
            <person name="Blein T."/>
            <person name="Jardinaud M.F."/>
            <person name="Latrasse D."/>
            <person name="Zouine M."/>
            <person name="Zahm M."/>
            <person name="Kreplak J."/>
            <person name="Mayjonade B."/>
            <person name="Satge C."/>
            <person name="Perez M."/>
            <person name="Cauet S."/>
            <person name="Marande W."/>
            <person name="Chantry-Darmon C."/>
            <person name="Lopez-Roques C."/>
            <person name="Bouchez O."/>
            <person name="Berard A."/>
            <person name="Debelle F."/>
            <person name="Munos S."/>
            <person name="Bendahmane A."/>
            <person name="Berges H."/>
            <person name="Niebel A."/>
            <person name="Buitink J."/>
            <person name="Frugier F."/>
            <person name="Benhamed M."/>
            <person name="Crespi M."/>
            <person name="Gouzy J."/>
            <person name="Gamas P."/>
        </authorList>
    </citation>
    <scope>NUCLEOTIDE SEQUENCE [LARGE SCALE GENOMIC DNA]</scope>
    <source>
        <strain evidence="12">cv. Jemalong A17</strain>
    </source>
</reference>
<dbReference type="Proteomes" id="UP000265566">
    <property type="component" value="Chromosome 8"/>
</dbReference>
<dbReference type="EnsemblPlants" id="AET01154">
    <property type="protein sequence ID" value="AET01154"/>
    <property type="gene ID" value="MTR_8g005750"/>
</dbReference>
<feature type="compositionally biased region" description="Basic and acidic residues" evidence="6">
    <location>
        <begin position="91"/>
        <end position="105"/>
    </location>
</feature>
<comment type="subcellular location">
    <subcellularLocation>
        <location evidence="1">Nucleus</location>
    </subcellularLocation>
</comment>
<evidence type="ECO:0000256" key="4">
    <source>
        <dbReference type="ARBA" id="ARBA00023163"/>
    </source>
</evidence>
<evidence type="ECO:0000256" key="2">
    <source>
        <dbReference type="ARBA" id="ARBA00023015"/>
    </source>
</evidence>
<evidence type="ECO:0000313" key="10">
    <source>
        <dbReference type="EnsemblPlants" id="AET01154"/>
    </source>
</evidence>
<keyword evidence="5" id="KW-0539">Nucleus</keyword>
<dbReference type="SUPFAM" id="SSF118290">
    <property type="entry name" value="WRKY DNA-binding domain"/>
    <property type="match status" value="1"/>
</dbReference>
<dbReference type="Gramene" id="rna44514">
    <property type="protein sequence ID" value="RHN38561.1"/>
    <property type="gene ID" value="gene44514"/>
</dbReference>
<evidence type="ECO:0000256" key="6">
    <source>
        <dbReference type="SAM" id="MobiDB-lite"/>
    </source>
</evidence>
<dbReference type="PANTHER" id="PTHR31282">
    <property type="entry name" value="WRKY TRANSCRIPTION FACTOR 21-RELATED"/>
    <property type="match status" value="1"/>
</dbReference>
<evidence type="ECO:0000256" key="5">
    <source>
        <dbReference type="ARBA" id="ARBA00023242"/>
    </source>
</evidence>
<feature type="domain" description="WRKY" evidence="7">
    <location>
        <begin position="97"/>
        <end position="165"/>
    </location>
</feature>
<dbReference type="InterPro" id="IPR044810">
    <property type="entry name" value="WRKY_plant"/>
</dbReference>
<proteinExistence type="predicted"/>
<dbReference type="PROSITE" id="PS50811">
    <property type="entry name" value="WRKY"/>
    <property type="match status" value="1"/>
</dbReference>
<keyword evidence="2" id="KW-0805">Transcription regulation</keyword>
<dbReference type="SMART" id="SM00774">
    <property type="entry name" value="WRKY"/>
    <property type="match status" value="1"/>
</dbReference>
<dbReference type="Proteomes" id="UP000002051">
    <property type="component" value="Chromosome 8"/>
</dbReference>
<evidence type="ECO:0000313" key="9">
    <source>
        <dbReference type="EMBL" id="RHN38561.1"/>
    </source>
</evidence>
<name>G7LAR2_MEDTR</name>
<dbReference type="Pfam" id="PF03106">
    <property type="entry name" value="WRKY"/>
    <property type="match status" value="1"/>
</dbReference>
<dbReference type="AlphaFoldDB" id="G7LAR2"/>
<accession>G7LAR2</accession>
<dbReference type="OrthoDB" id="2021064at2759"/>
<reference evidence="8 11" key="1">
    <citation type="journal article" date="2011" name="Nature">
        <title>The Medicago genome provides insight into the evolution of rhizobial symbioses.</title>
        <authorList>
            <person name="Young N.D."/>
            <person name="Debelle F."/>
            <person name="Oldroyd G.E."/>
            <person name="Geurts R."/>
            <person name="Cannon S.B."/>
            <person name="Udvardi M.K."/>
            <person name="Benedito V.A."/>
            <person name="Mayer K.F."/>
            <person name="Gouzy J."/>
            <person name="Schoof H."/>
            <person name="Van de Peer Y."/>
            <person name="Proost S."/>
            <person name="Cook D.R."/>
            <person name="Meyers B.C."/>
            <person name="Spannagl M."/>
            <person name="Cheung F."/>
            <person name="De Mita S."/>
            <person name="Krishnakumar V."/>
            <person name="Gundlach H."/>
            <person name="Zhou S."/>
            <person name="Mudge J."/>
            <person name="Bharti A.K."/>
            <person name="Murray J.D."/>
            <person name="Naoumkina M.A."/>
            <person name="Rosen B."/>
            <person name="Silverstein K.A."/>
            <person name="Tang H."/>
            <person name="Rombauts S."/>
            <person name="Zhao P.X."/>
            <person name="Zhou P."/>
            <person name="Barbe V."/>
            <person name="Bardou P."/>
            <person name="Bechner M."/>
            <person name="Bellec A."/>
            <person name="Berger A."/>
            <person name="Berges H."/>
            <person name="Bidwell S."/>
            <person name="Bisseling T."/>
            <person name="Choisne N."/>
            <person name="Couloux A."/>
            <person name="Denny R."/>
            <person name="Deshpande S."/>
            <person name="Dai X."/>
            <person name="Doyle J.J."/>
            <person name="Dudez A.M."/>
            <person name="Farmer A.D."/>
            <person name="Fouteau S."/>
            <person name="Franken C."/>
            <person name="Gibelin C."/>
            <person name="Gish J."/>
            <person name="Goldstein S."/>
            <person name="Gonzalez A.J."/>
            <person name="Green P.J."/>
            <person name="Hallab A."/>
            <person name="Hartog M."/>
            <person name="Hua A."/>
            <person name="Humphray S.J."/>
            <person name="Jeong D.H."/>
            <person name="Jing Y."/>
            <person name="Jocker A."/>
            <person name="Kenton S.M."/>
            <person name="Kim D.J."/>
            <person name="Klee K."/>
            <person name="Lai H."/>
            <person name="Lang C."/>
            <person name="Lin S."/>
            <person name="Macmil S.L."/>
            <person name="Magdelenat G."/>
            <person name="Matthews L."/>
            <person name="McCorrison J."/>
            <person name="Monaghan E.L."/>
            <person name="Mun J.H."/>
            <person name="Najar F.Z."/>
            <person name="Nicholson C."/>
            <person name="Noirot C."/>
            <person name="O'Bleness M."/>
            <person name="Paule C.R."/>
            <person name="Poulain J."/>
            <person name="Prion F."/>
            <person name="Qin B."/>
            <person name="Qu C."/>
            <person name="Retzel E.F."/>
            <person name="Riddle C."/>
            <person name="Sallet E."/>
            <person name="Samain S."/>
            <person name="Samson N."/>
            <person name="Sanders I."/>
            <person name="Saurat O."/>
            <person name="Scarpelli C."/>
            <person name="Schiex T."/>
            <person name="Segurens B."/>
            <person name="Severin A.J."/>
            <person name="Sherrier D.J."/>
            <person name="Shi R."/>
            <person name="Sims S."/>
            <person name="Singer S.R."/>
            <person name="Sinharoy S."/>
            <person name="Sterck L."/>
            <person name="Viollet A."/>
            <person name="Wang B.B."/>
            <person name="Wang K."/>
            <person name="Wang M."/>
            <person name="Wang X."/>
            <person name="Warfsmann J."/>
            <person name="Weissenbach J."/>
            <person name="White D.D."/>
            <person name="White J.D."/>
            <person name="Wiley G.B."/>
            <person name="Wincker P."/>
            <person name="Xing Y."/>
            <person name="Yang L."/>
            <person name="Yao Z."/>
            <person name="Ying F."/>
            <person name="Zhai J."/>
            <person name="Zhou L."/>
            <person name="Zuber A."/>
            <person name="Denarie J."/>
            <person name="Dixon R.A."/>
            <person name="May G.D."/>
            <person name="Schwartz D.C."/>
            <person name="Rogers J."/>
            <person name="Quetier F."/>
            <person name="Town C.D."/>
            <person name="Roe B.A."/>
        </authorList>
    </citation>
    <scope>NUCLEOTIDE SEQUENCE [LARGE SCALE GENOMIC DNA]</scope>
    <source>
        <strain evidence="8">A17</strain>
        <strain evidence="10 11">cv. Jemalong A17</strain>
    </source>
</reference>
<dbReference type="EMBL" id="CM001224">
    <property type="protein sequence ID" value="AET01154.1"/>
    <property type="molecule type" value="Genomic_DNA"/>
</dbReference>
<dbReference type="STRING" id="3880.G7LAR2"/>
<evidence type="ECO:0000256" key="1">
    <source>
        <dbReference type="ARBA" id="ARBA00004123"/>
    </source>
</evidence>
<reference evidence="10" key="3">
    <citation type="submission" date="2015-04" db="UniProtKB">
        <authorList>
            <consortium name="EnsemblPlants"/>
        </authorList>
    </citation>
    <scope>IDENTIFICATION</scope>
    <source>
        <strain evidence="10">cv. Jemalong A17</strain>
    </source>
</reference>
<dbReference type="InterPro" id="IPR003657">
    <property type="entry name" value="WRKY_dom"/>
</dbReference>
<reference evidence="9" key="5">
    <citation type="journal article" date="2018" name="Nat. Plants">
        <title>Whole-genome landscape of Medicago truncatula symbiotic genes.</title>
        <authorList>
            <person name="Pecrix Y."/>
            <person name="Gamas P."/>
            <person name="Carrere S."/>
        </authorList>
    </citation>
    <scope>NUCLEOTIDE SEQUENCE</scope>
    <source>
        <tissue evidence="9">Leaves</tissue>
    </source>
</reference>
<keyword evidence="4" id="KW-0804">Transcription</keyword>
<reference evidence="8 11" key="2">
    <citation type="journal article" date="2014" name="BMC Genomics">
        <title>An improved genome release (version Mt4.0) for the model legume Medicago truncatula.</title>
        <authorList>
            <person name="Tang H."/>
            <person name="Krishnakumar V."/>
            <person name="Bidwell S."/>
            <person name="Rosen B."/>
            <person name="Chan A."/>
            <person name="Zhou S."/>
            <person name="Gentzbittel L."/>
            <person name="Childs K.L."/>
            <person name="Yandell M."/>
            <person name="Gundlach H."/>
            <person name="Mayer K.F."/>
            <person name="Schwartz D.C."/>
            <person name="Town C.D."/>
        </authorList>
    </citation>
    <scope>GENOME REANNOTATION</scope>
    <source>
        <strain evidence="10 11">cv. Jemalong A17</strain>
    </source>
</reference>
<keyword evidence="3" id="KW-0238">DNA-binding</keyword>
<dbReference type="Gene3D" id="2.20.25.80">
    <property type="entry name" value="WRKY domain"/>
    <property type="match status" value="1"/>
</dbReference>
<evidence type="ECO:0000313" key="8">
    <source>
        <dbReference type="EMBL" id="AET01154.1"/>
    </source>
</evidence>
<dbReference type="EMBL" id="PSQE01000008">
    <property type="protein sequence ID" value="RHN38561.1"/>
    <property type="molecule type" value="Genomic_DNA"/>
</dbReference>
<dbReference type="GO" id="GO:0006355">
    <property type="term" value="P:regulation of DNA-templated transcription"/>
    <property type="evidence" value="ECO:0000318"/>
    <property type="project" value="GO_Central"/>
</dbReference>
<dbReference type="eggNOG" id="ENOG502RYCZ">
    <property type="taxonomic scope" value="Eukaryota"/>
</dbReference>
<sequence>MDDEAMKELVRGHELAKQLGQHLSNDELFAQHLVNNVINSFTNTLFLLNNKHHQREQNFSLTIKSEEDSQDSCKTNSTPGARGSHKRRKTRETCEEVSERPTDDGHEWRKYGQKTILNSKYSRDYYRCTHKIDQRCKATKQVQRIQEKPPLYKTTYYDHHTCNKDNIIIFEPTSPHDHILLSFNNTFPTPTQQDCPFLSSSTSSSSFNSSHSVSVDEYLLSPQPILDNSISTRHVLSTISSSTTLESDDHKDMMIMYGLLYDSVELDTDFLHPFHGFQL</sequence>
<evidence type="ECO:0000256" key="3">
    <source>
        <dbReference type="ARBA" id="ARBA00023125"/>
    </source>
</evidence>
<dbReference type="OMA" id="DDGHEWR"/>
<dbReference type="PaxDb" id="3880-AET01154"/>
<dbReference type="HOGENOM" id="CLU_066547_0_0_1"/>